<name>A0A0A9G5R6_ARUDO</name>
<organism evidence="2">
    <name type="scientific">Arundo donax</name>
    <name type="common">Giant reed</name>
    <name type="synonym">Donax arundinaceus</name>
    <dbReference type="NCBI Taxonomy" id="35708"/>
    <lineage>
        <taxon>Eukaryota</taxon>
        <taxon>Viridiplantae</taxon>
        <taxon>Streptophyta</taxon>
        <taxon>Embryophyta</taxon>
        <taxon>Tracheophyta</taxon>
        <taxon>Spermatophyta</taxon>
        <taxon>Magnoliopsida</taxon>
        <taxon>Liliopsida</taxon>
        <taxon>Poales</taxon>
        <taxon>Poaceae</taxon>
        <taxon>PACMAD clade</taxon>
        <taxon>Arundinoideae</taxon>
        <taxon>Arundineae</taxon>
        <taxon>Arundo</taxon>
    </lineage>
</organism>
<evidence type="ECO:0000256" key="1">
    <source>
        <dbReference type="SAM" id="MobiDB-lite"/>
    </source>
</evidence>
<accession>A0A0A9G5R6</accession>
<protein>
    <submittedName>
        <fullName evidence="2">Uncharacterized protein</fullName>
    </submittedName>
</protein>
<proteinExistence type="predicted"/>
<sequence length="88" mass="9268">MLTSVDGEVDVAPALDEHLSSTLAVMPASKAAAAAAAARWMDRGDMPPAAGSEWRLSPWFVEEEEDDKAGDGKLRTALEPLRQSSAAS</sequence>
<reference evidence="2" key="2">
    <citation type="journal article" date="2015" name="Data Brief">
        <title>Shoot transcriptome of the giant reed, Arundo donax.</title>
        <authorList>
            <person name="Barrero R.A."/>
            <person name="Guerrero F.D."/>
            <person name="Moolhuijzen P."/>
            <person name="Goolsby J.A."/>
            <person name="Tidwell J."/>
            <person name="Bellgard S.E."/>
            <person name="Bellgard M.I."/>
        </authorList>
    </citation>
    <scope>NUCLEOTIDE SEQUENCE</scope>
    <source>
        <tissue evidence="2">Shoot tissue taken approximately 20 cm above the soil surface</tissue>
    </source>
</reference>
<feature type="region of interest" description="Disordered" evidence="1">
    <location>
        <begin position="64"/>
        <end position="88"/>
    </location>
</feature>
<evidence type="ECO:0000313" key="2">
    <source>
        <dbReference type="EMBL" id="JAE17881.1"/>
    </source>
</evidence>
<dbReference type="AlphaFoldDB" id="A0A0A9G5R6"/>
<dbReference type="EMBL" id="GBRH01180015">
    <property type="protein sequence ID" value="JAE17881.1"/>
    <property type="molecule type" value="Transcribed_RNA"/>
</dbReference>
<reference evidence="2" key="1">
    <citation type="submission" date="2014-09" db="EMBL/GenBank/DDBJ databases">
        <authorList>
            <person name="Magalhaes I.L.F."/>
            <person name="Oliveira U."/>
            <person name="Santos F.R."/>
            <person name="Vidigal T.H.D.A."/>
            <person name="Brescovit A.D."/>
            <person name="Santos A.J."/>
        </authorList>
    </citation>
    <scope>NUCLEOTIDE SEQUENCE</scope>
    <source>
        <tissue evidence="2">Shoot tissue taken approximately 20 cm above the soil surface</tissue>
    </source>
</reference>